<feature type="compositionally biased region" description="Basic and acidic residues" evidence="1">
    <location>
        <begin position="6349"/>
        <end position="6369"/>
    </location>
</feature>
<feature type="region of interest" description="Disordered" evidence="1">
    <location>
        <begin position="2750"/>
        <end position="2789"/>
    </location>
</feature>
<feature type="compositionally biased region" description="Basic and acidic residues" evidence="1">
    <location>
        <begin position="1774"/>
        <end position="1786"/>
    </location>
</feature>
<feature type="region of interest" description="Disordered" evidence="1">
    <location>
        <begin position="5489"/>
        <end position="5613"/>
    </location>
</feature>
<feature type="region of interest" description="Disordered" evidence="1">
    <location>
        <begin position="2480"/>
        <end position="2514"/>
    </location>
</feature>
<feature type="region of interest" description="Disordered" evidence="1">
    <location>
        <begin position="4321"/>
        <end position="4424"/>
    </location>
</feature>
<dbReference type="EMBL" id="NWUJ01000005">
    <property type="protein sequence ID" value="PFH35295.1"/>
    <property type="molecule type" value="Genomic_DNA"/>
</dbReference>
<dbReference type="RefSeq" id="XP_029219304.1">
    <property type="nucleotide sequence ID" value="XM_029364596.1"/>
</dbReference>
<evidence type="ECO:0000313" key="4">
    <source>
        <dbReference type="Proteomes" id="UP000224006"/>
    </source>
</evidence>
<feature type="compositionally biased region" description="Basic and acidic residues" evidence="1">
    <location>
        <begin position="6986"/>
        <end position="7008"/>
    </location>
</feature>
<keyword evidence="4" id="KW-1185">Reference proteome</keyword>
<feature type="region of interest" description="Disordered" evidence="1">
    <location>
        <begin position="3817"/>
        <end position="3843"/>
    </location>
</feature>
<feature type="compositionally biased region" description="Acidic residues" evidence="1">
    <location>
        <begin position="6060"/>
        <end position="6070"/>
    </location>
</feature>
<feature type="compositionally biased region" description="Low complexity" evidence="1">
    <location>
        <begin position="3969"/>
        <end position="3980"/>
    </location>
</feature>
<feature type="region of interest" description="Disordered" evidence="1">
    <location>
        <begin position="6986"/>
        <end position="7112"/>
    </location>
</feature>
<feature type="region of interest" description="Disordered" evidence="1">
    <location>
        <begin position="275"/>
        <end position="299"/>
    </location>
</feature>
<dbReference type="STRING" id="94643.A0A2A9MBE5"/>
<feature type="compositionally biased region" description="Basic and acidic residues" evidence="1">
    <location>
        <begin position="4263"/>
        <end position="4275"/>
    </location>
</feature>
<name>A0A2A9MBE5_BESBE</name>
<feature type="region of interest" description="Disordered" evidence="1">
    <location>
        <begin position="1404"/>
        <end position="1493"/>
    </location>
</feature>
<reference evidence="3 4" key="1">
    <citation type="submission" date="2017-09" db="EMBL/GenBank/DDBJ databases">
        <title>Genome sequencing of Besnoitia besnoiti strain Bb-Ger1.</title>
        <authorList>
            <person name="Schares G."/>
            <person name="Venepally P."/>
            <person name="Lorenzi H.A."/>
        </authorList>
    </citation>
    <scope>NUCLEOTIDE SEQUENCE [LARGE SCALE GENOMIC DNA]</scope>
    <source>
        <strain evidence="3 4">Bb-Ger1</strain>
    </source>
</reference>
<feature type="compositionally biased region" description="Basic and acidic residues" evidence="1">
    <location>
        <begin position="2486"/>
        <end position="2495"/>
    </location>
</feature>
<feature type="region of interest" description="Disordered" evidence="1">
    <location>
        <begin position="116"/>
        <end position="177"/>
    </location>
</feature>
<feature type="domain" description="Spatacsin C-terminal" evidence="2">
    <location>
        <begin position="7500"/>
        <end position="7566"/>
    </location>
</feature>
<dbReference type="PANTHER" id="PTHR13650:SF0">
    <property type="entry name" value="SPATACSIN"/>
    <property type="match status" value="1"/>
</dbReference>
<feature type="compositionally biased region" description="Low complexity" evidence="1">
    <location>
        <begin position="3824"/>
        <end position="3835"/>
    </location>
</feature>
<feature type="compositionally biased region" description="Basic and acidic residues" evidence="1">
    <location>
        <begin position="7080"/>
        <end position="7107"/>
    </location>
</feature>
<feature type="compositionally biased region" description="Acidic residues" evidence="1">
    <location>
        <begin position="7397"/>
        <end position="7418"/>
    </location>
</feature>
<dbReference type="GO" id="GO:0005737">
    <property type="term" value="C:cytoplasm"/>
    <property type="evidence" value="ECO:0007669"/>
    <property type="project" value="TreeGrafter"/>
</dbReference>
<feature type="compositionally biased region" description="Low complexity" evidence="1">
    <location>
        <begin position="557"/>
        <end position="568"/>
    </location>
</feature>
<feature type="compositionally biased region" description="Basic and acidic residues" evidence="1">
    <location>
        <begin position="4591"/>
        <end position="4614"/>
    </location>
</feature>
<feature type="compositionally biased region" description="Low complexity" evidence="1">
    <location>
        <begin position="2777"/>
        <end position="2789"/>
    </location>
</feature>
<sequence length="7567" mass="805181">MDFAAPPSAALNTEAGCEEADMCFQCPPEACSQRPRAECSEFPFEGSPQRFCLSRVRAFDEPLPLGRSASDATVRISLDRSVLIVLEPRERRRGLRRPRKPGDAFVTPEDLAACSPPAASGLPHGEAGHGGCGVLLEPQAKDSEVDSESDASRRRGPPERREEGSAGAGGGEASPPTALSALARASLEHAAPVRSMLCYLCSVKGRPAEASDVEASAGPKAEAEGLSPLSDFSCLNELASRCGGAVWVGPRRVAASSCARESAAALPWPPLSRASSLTSHAASSSSVQRVASQRPATHAGLLRRGDGRLSDVTWDMLWLQVPEPRLLLLRQRQQEAACAPSPEGDRHARPRRRVVSGRRGARSRMAGENVVSAACDLFYAPLPSAFSAGEEDEEERFLKLPSVPVLVALADASVDFFLFDRISSAEAPLVDCCYEDWCAWGPAGGAASSAQGELPNGYLGGPWGQRHLAEALCACPKSRAFSDETRLREGDAEAHGHGASARTKMSPWLIEWDRWWWQKPRAPQDLAAAALGAGFAATPSFSEFRTDDSEEADEDSFLSSSSSRAPSSLGYSVGEPALGSPRSDWRDAAGVPPGPPHAPGPGACWGSEAGLFPLSHVADAAATAHGCGGRVASPASWFSTDAENSIRRFRVPLTAFVPFVTVKKRKGRLAAKKSTGQVERRARGGSPWHQESDRVAEHQQEADSLSPLSQRRAPAPPTARRAWGGTESDARAHGCFRLQFCATSKPDEIVIVWNYSVALWCSVSHRGLFVKRRFWLQRSLGFSVYERNLSSTSQDSPSLPSFASSLWKARTHALAPVQILSLASRNDLLFALTAPPRQHLLIWSLCGVALYAVTLHSYSPLSATPVPAFAPVLSPSLSPSRDYTHAALRRRSESPPRIFTADARDAAACADAGALHGVAVSSLSAAASTAGSMWEAGGNSWRGERERAREEKGEAAAEELLGEGDRASPRGPEQAHRRRRGDAVAWLSGPWRAHQKHLAGARRPCVRCPVFLSLQVRVDCAYAVLTDSDQGVWCIDLDAYFASSPLETASHLLASSSPSRGLRLSSLSGLSSPSSLWQPSGAGDSTSPPGGASASYLCATAVSALLPPSAASKFFPPSLSSSSSSRGSARPSSPSCGPFGAPGGAGGASGPSWVAVLEDRRRLAESLSWATQLHHVSASLSAFPSAFNLLPLVISLKRADGPDAPSCLGGTLAASGSCVRPFEDASRAGVSQARGADERKSAQREASPATGAGGSQHAIAVNQCNGPTPPFLNGAAEDEEPSQSRLRVECSRLTPSSSLLRSSPRLSSPAGIDDPNDLLRGDSFKSPRASSRPSSCPSPRPHTGRPQGARSVPQRPAELPATPAEAFDDLLAECSRVNLSVFFTRDLGAVPIVPQALWRPAEASTGRRHLPLGTGAPGGGSLRSIAHRETTPPAFPMSPQEHSRQSSLFAEEAQSHPERGEAAWRTASDHAEEFAKPGETGPRKRQAPGAGGGRALHFAFRREAELRGDAEARRGGCGRGDDFRARAGAAREQGVYTRDGLWTDGDVAEERQDSETDDFLLFTGGSAEPWRLVSGPDGTPPAVVVFATPAELQVETFLARNQAGRLSAQQRDSKPRSRSPATAQSSRLSSIGSLQLPRSLGETAQTGLTALTRRGGSPSPAPPRAALADLLALSLLRASRAVCAPPVHDRRAALAPEGRFRDASGDRAPHACPAGTEPSGGVSQVLETPFVSASSYRLGALSGRPWLESLSGAPQGLAGSGLAASDSRCGLQEDAGRPRRRWFERPKPEELLELSLGSPPPSHAAGGASPQQVRHQRLLLSHLQSGGNAVLRLVAPSAPGSWVSNPGALWGVGSGAVPPPLYGAFGASSISGTSGQATYSASFFGGQLASLAGAGDGSLVGEERATEDDDIRDRLLFSSPAQFFASNVNAGGGARRGGPLGWSSDASVMLLELDTFMDRSSGALMKLRMRREADAALAAGDSLGAFPAHEGLPWREAPTGGSPFPSGSFSPAGLRTGEPSAAAEDLFALLSAALPPGAQEHLLPLLLASASGSDEEDVPCPFSTQQRSWSARLSSREDAESWHEVSESPACGCAACLGPAILPSWLTGARLPLFCCGCRRARTKRPSDDALRGGRTSTGTEAGSRGGPVGPRGGWSRSRPHESVSSVSSGASWASGLGASASSVATSVVRSVSACSARRAASTAGVRMEPVAGANESPSTSSRLISCRPLVAAAWLERGFAGGVDLLREQETRRARAASSRRREGDTREAVSSLGDSFQRHGRHAVAARGCHFHSGHATGQEASQATLLDTERRVETRGSADMRNAPDDALSVSLLDTEKPYDPSPVLSARPEACAWRPAGENHVEDSSSLESWASTGGSEDSGCDAWSDELDDRSRWPTPKAGSGLGPPAPAGRGSPGALAGSVPSPGGARPGSGGSTCRHARWSDNDTQCGVTLMQVHLSLHFIAVEASYACACPPDAPETEASADRAARECKSAAGAQGQRLEPRHSPLQASPCRAARWSGSASSSSMGPASPHHLLWLLHWPHIPEEEGELSLGFPYASPLRAPDHGAAWAGSTTPAGRDPPSAVRTDAAASSARRAAAATRRLSVSRSLRWQLFASRVLSPWKGLCVSDQAFYLFSALSLFTLSPSQSPLSVLLNLAIFEGVTSAAAFAAANGVALKSLCHLLLFVGLRYRKLEKVKFALGFLPEPQQMVAVRMLILYVLHGYSTERLVVPVRLPPASDLSLASSLPPSSSAGLHATAPEPDARGADLEPTGSETGAAPAEAGEEWGAACGARREVVASAGRETWRDDAGGSCAAPLEHEADFYTAVAPGLYATVVYLLDLLHSPSRECLLPSASSLYPALSANAQSPLLPPSATLGCLPTQPRAWSTAGRPLLNGNAVRTSSPPSLQCAALEALPSSGTVPPPPPSSSCASCASESARANAGFLQGGGASAAASAPASAPAAARDAVRKVRRASVLAGVHRGRAPFAAKDGFPLPAICILAPHAPTGQLREATHPRDARLSPSPSLGTLSDGADPRLGPCGPETPGISPALVGLQFPFLAAEAIERARAAAARCMALAAASLNRGASLPSSALSALGGASAPFSPRLFSDPAVSNVLLLFGDRSLARPEAPSGAGSSPAGASHWTTGASASASSLVSAFGAGGGERSGVPAAPSSCAAVGAPSSASARGRSGEASAEGKRQERLLLEAGAAAAAAAASSLLAVDRAFGSRLLAIILQFINALIGRRVMRKIQICEDRTRRRERASRLAAPWRVCASSASCPGGGSPPTAASAEPIEEGLCDPGGLGEEAEMSAEKRAQQVTEELSELTAYLQFIRALQQALIVSLPSARVCRLSAAHFSQRQAFAATRRTSSAEFVRGQERPPRAKETDYQRRTLRRDVEELESEEEREATREAASAPLRAPSCKRKARRLRGARLPEQTRETDSDDETAQEPSEDDAARPRSTPPSPRPFSSPRGEQQEREPRGERISFSLVSQAGGATSAAVAGGEEEAAAVQAEQGEEREKTGKGRREEKEQRQVARHLSAARAEATALAAAVTSCSIRENLWPADADVEAVIRDGFLTGRVSSALVWLERRRAAACAKKRAFLETDAHSCGSLSADERIAEKSRRGTAAAAAPRSRWLERPQNDKRDGGEEYGGGEKQEDRRRSVEGSELGEETDETAMETLQKIGRRMAFQLFCNQQIEFFFVGMQMLRQLGVNVPAFCMAAAFSTTRPLVRRRLLRHLRHMGRLSRAQLRLIDFLQVLEQEFTNPCYTAEFNRQVTLSLTLQQPVHILDSVPPLSSLLSLPLKPSKRHDDGAASAPSRSTSPSPKRRAAARGEHEALAEEFVFPPLSGRVAGVAVWPPGGFPALWMSLDCAGIVGAETKAALLARLAPFFLFEDPRECEGSERKLCSKRLQAFLQATRQREDGRGREDFELCGDRVVASHSLSDEDRDYTMLSLQDGAASSPPALGAPGRREPTAGRAGSPGASATPQDMTQTAALISHYSNDAVTAWAHLEVGDVDDLSCARMFGVPAFPHNLSTGAGSAATGEGLDSHTAAAAAALNEALSAATGLDGGDAAQTHEPLRQETGDQPRGADAPALRRRAKKLAGTAAAWDGGGKTPRVEAEKKAEKEAKLLTRKRQTAKRSGERGERGNESRREEAREEGAKRERERREDDDAVKELEGDDGGRAGAKDRTFTDEERWPAGDPPRESAAEQKSLPQKANDGSASLSSPLVASPARRGQHDGGVRRRRRKDFGGHHAEERSGQLAEETRLMKMRGICWHCRHADIRDLDFSFCRASVRLPWRGLGHRRRALEESRRGGEERNKRSSRRPRAARSAHAESGQDDGEPRGAEGEAARRRASRKRSPTPEDAVGLELSNSDWTDRDEDAAHEAQPVEGDRQSGAADVGVSRRRLRNPEAENLPSYSSFLEALEMRLPKRSILSGYLCVKLAWMARWSRGTSLRILLERRYVSLLDELRSVEPEERKPREERSRTRRRKAAGEGGDGRGENAVEREKKREMKSARTDLGDDEREREAPDRARKAGFAAGNGEHGWKASSEEGEEEEEKTCDSRARQTRRPSKRGREGERRRDKQADGLKRSREGRGSRPSSLQVSSHRPQGEGKKKTVFSIIASSLSLHGRSFGLWRHALDYFISHHDWRGVSLWELAVRGVLCESTGDLAGFPLLLRRLAKAGILFNVASEQEAEGGEASEGEARRRLKQANRREDEQPFLSLSRAFMPLRRVSPFHCFLLLLFIANEVPGLVSAHLQVFRLGCTYAAVRELKRALRETSRRLRAGAASGWRATSVSSSLSARAAEDGEEPNEAGREGRLDVDSAGAGSWGAVGGGSSAYWPTVLLLGRLGNSALFATALHQAAWLLLKEERTQQTISSSPLESGELPPHGSSERGQSPAGDGREPHARRGGWRIGQQRGGVGERGWNRDAEGERPGLSLRQLVAYDSEHVGFISLNSLAFVGRPLLFLASLMLLPLASALDAVHADADMPWRLQEETLRAAIEDFPDLFAAYYPDEAQPRFSGVPSSASTSSSLSYLSPLSCAGPRLASARGTESLDGDNLGDGRRSRGRLSLPLFELVLCQQHKQRMEGLPLRGREGGGGNDGASWTGAAISCAEGLSRSGGVKGDAALEPGRRGRDELPSPNKTPVFSAVRSRSGEKPSGVRPRDPECESEGVESLEGLLPPCVVSAGSQGGELSALALATWRGDVSLFTLLSDITGMDAARLLRPLPLFERLFKIQRDRQRRRRLRSFCAAQAAALGTSEGGDRLRRAREEAVSRQEEAEGERVLQAWFRSGRAFSSIKADPAAREGGGEDISTHAADRADTSPGGALALLHSPAVSEAASACTAEGLSIAYYIAQGRPAMAFHLLFALRAASSSPTDPAAASLTVAEALSRWAQRAADSVSLNLSEEEQELLHDVALTVALHNMLNDGVVAAALCFLELCGLETERVRVDALSARQIYLHRKGLQAQASAYTSRTPRPRRPRKEKKGASARRAAEETQRGTAETKADGAEGEKEAGANEGERARDSRREDGDGHHATAKTDEGDQSETASRSEGVGGREKSEESSDAEDATTEVEEDDEDESEADAVPDVEAARVIDLFLSFPKPKKRVATTTALEEGDAALKAGNSGTESGADGARGRGADARAARSEGAEKRKKAEKDEADEEESSAGISSPHLLAALRMLEEATWSLDPNLATTQAAAATPLSLDSPWHLVGLFCRVHQLPRSLTLLHELARNDDWLLFLHEGDLQQCPPQTMTNIIDGYFREAPLRHHLRIVVRSVERPTAPSTARFWRLSRVPASALLSDLEEDRDAGAGALLGLPLAASAPAPGSAASPAAPEAPLSLEETRPAPAFEGQAQERQEGGLAGRPGEAPSDPRAGKARSAGTSPTGLHGATLRLTETGEETEGPRDAAASLELANGADVMSVLLKSRVSARGASSASPAPGFAESPAPALGSPPVSSLALDFAPAAGVGQQLLLHALKVCSPRLSVYAACFADADAHACLNAWLYMQTRLLLLLAAYRAQRARERLPLSDAQEAEAEEEEEAGAFGGSAKRRGADEEDARVLLPRGAARRTQAREGRRLPSTLEGLEGLGDVPTGPNGERQSSLLELTLLGLYQMETLEARSGREARRGRENRGKRRGGGGASQTLARGGGRGDREGPEPSAGQAEPDRGPRRTALAASSGKRDLFQVVAADRAATGFALGVETDREGLVAPAFFPTAPAGHEEDLLLWLRDPRHAGDLVLWLCETGLCSLVIRAFRLFDERAVVLDVLLFFRAFLQCRFDASERLLRRFVRRRDALLAKGGADAESKAELESKNKRKRRSGDSRESDETRSRDEKREVDELRDRQAGLPLVPHGLRLADALIHFLLNKHPLFRRQLLAQLHEAAYCSSLSLLFHAYVLLEEHRLPAPLDFRSDCGELLDALISCHKYADARRWRRLTGLRPSLDIFITVHEVTHLLASFKEGGCWADGRERLKTWIRSYELFKLHGFPGALAALFLLDVAAKLEQELFARDQAMLLAMALQLLLSAAASPSSPASGAADAGLCSREALVFYLSRCVFSARELDAGMEGRRQASPLQAGAASERDPSSEQGGVDCPPSAPFSAPFPAFFSSSLPSSSLLSSCLASSFAAPPASASSPAAAGAESQSATLLSCLPLQPWELACVFKTHSRGRRRVASFWRSKVAGGGEDRADEGLEETLVGPQGRPGDARGDSDGESDGKEAEAVWESAAVVSLPLLQDIASRLLLLLAAQSIAAAEAAVTPFIRPLEQASEQASSDGLRRPLADQDAALNSLAFHHPLAFDSYDDLRERVEALLPAHLPALPFRIEAALCAGASSPTPSPASAEALADGDRPVPCVWGASCATLLLGSSRFFSSPAAAAAACMPPPDGSFSSLPPPWAAPFAAAPAVAACSSRGFFETATLLRFLQRASSNLINSNRVLAAKCLVARFSPCISRRLQRGEEEKGERLSRCERDGAEERGQYGRSGGMSRNAVSARWPTKDRNDGETGGGIGREKRRGSQDALRKGKGDGRDSRSPTSRSKTRRESGGPSQEGSRKDSNESPGDEAERREEPESERDKPAVDGGGAVDDLQAQLQLLADDVALAELLLRAVKVFSLELAESRRPAEGLSLPSGEGAERLLANRELDADARENLEGGEAANEAGAAEHAEELRALKEAIAGAACFSHRWREELPALLPHQLELFELLMEEEAHPAGGAALSQAAAAAEAGPSASKASTSVSWCSSLAASLPSGRRRECLGLLEQLLRRCSAATLPFSTRLLVCLAVARLLRWPLAAVVKQNQESPAALLLALLQRVGVPTAPKPRLALCRHYLDVSAQSLSSQAVAQAVVCAFVAHQQQEFRESSRRLPAPDEEDKEQEEVEECAGDDSEDLDEEEVAIEWFEWPLSLLHQFLAVGGSGKGVGDEALRVLRRQVTLWRCWNDGGCSDGEEDTRAEDDACAHASDWTAARLPSQPLPLECEVELAILAYSAFASSSAFAGVAELLKLLDGRLDVYVDSGRFYLLCRLLTAVPAFQGLERALE</sequence>
<feature type="region of interest" description="Disordered" evidence="1">
    <location>
        <begin position="5880"/>
        <end position="5934"/>
    </location>
</feature>
<feature type="compositionally biased region" description="Basic and acidic residues" evidence="1">
    <location>
        <begin position="6734"/>
        <end position="6749"/>
    </location>
</feature>
<feature type="compositionally biased region" description="Low complexity" evidence="1">
    <location>
        <begin position="3499"/>
        <end position="3523"/>
    </location>
</feature>
<dbReference type="GeneID" id="40311110"/>
<feature type="region of interest" description="Disordered" evidence="1">
    <location>
        <begin position="5323"/>
        <end position="5342"/>
    </location>
</feature>
<feature type="region of interest" description="Disordered" evidence="1">
    <location>
        <begin position="338"/>
        <end position="360"/>
    </location>
</feature>
<feature type="region of interest" description="Disordered" evidence="1">
    <location>
        <begin position="1997"/>
        <end position="2017"/>
    </location>
</feature>
<feature type="compositionally biased region" description="Low complexity" evidence="1">
    <location>
        <begin position="1997"/>
        <end position="2013"/>
    </location>
</feature>
<feature type="compositionally biased region" description="Basic and acidic residues" evidence="1">
    <location>
        <begin position="1699"/>
        <end position="1709"/>
    </location>
</feature>
<feature type="region of interest" description="Disordered" evidence="1">
    <location>
        <begin position="3375"/>
        <end position="3542"/>
    </location>
</feature>
<feature type="region of interest" description="Disordered" evidence="1">
    <location>
        <begin position="4079"/>
        <end position="4275"/>
    </location>
</feature>
<feature type="compositionally biased region" description="Low complexity" evidence="1">
    <location>
        <begin position="4235"/>
        <end position="4247"/>
    </location>
</feature>
<dbReference type="Proteomes" id="UP000224006">
    <property type="component" value="Chromosome V"/>
</dbReference>
<feature type="compositionally biased region" description="Low complexity" evidence="1">
    <location>
        <begin position="1291"/>
        <end position="1309"/>
    </location>
</feature>
<feature type="region of interest" description="Disordered" evidence="1">
    <location>
        <begin position="2124"/>
        <end position="2170"/>
    </location>
</feature>
<feature type="compositionally biased region" description="Basic and acidic residues" evidence="1">
    <location>
        <begin position="4513"/>
        <end position="4550"/>
    </location>
</feature>
<feature type="compositionally biased region" description="Polar residues" evidence="1">
    <location>
        <begin position="1619"/>
        <end position="1633"/>
    </location>
</feature>
<feature type="region of interest" description="Disordered" evidence="1">
    <location>
        <begin position="3631"/>
        <end position="3687"/>
    </location>
</feature>
<feature type="region of interest" description="Disordered" evidence="1">
    <location>
        <begin position="4895"/>
        <end position="4950"/>
    </location>
</feature>
<feature type="compositionally biased region" description="Basic and acidic residues" evidence="1">
    <location>
        <begin position="3383"/>
        <end position="3405"/>
    </location>
</feature>
<feature type="compositionally biased region" description="Basic residues" evidence="1">
    <location>
        <begin position="4336"/>
        <end position="4345"/>
    </location>
</feature>
<dbReference type="Pfam" id="PF14649">
    <property type="entry name" value="Spatacsin_C"/>
    <property type="match status" value="1"/>
</dbReference>
<evidence type="ECO:0000313" key="3">
    <source>
        <dbReference type="EMBL" id="PFH35295.1"/>
    </source>
</evidence>
<feature type="compositionally biased region" description="Basic and acidic residues" evidence="1">
    <location>
        <begin position="690"/>
        <end position="701"/>
    </location>
</feature>
<feature type="compositionally biased region" description="Basic and acidic residues" evidence="1">
    <location>
        <begin position="5516"/>
        <end position="5566"/>
    </location>
</feature>
<feature type="compositionally biased region" description="Basic and acidic residues" evidence="1">
    <location>
        <begin position="4489"/>
        <end position="4501"/>
    </location>
</feature>
<dbReference type="InterPro" id="IPR028103">
    <property type="entry name" value="Spatacsin"/>
</dbReference>
<feature type="region of interest" description="Disordered" evidence="1">
    <location>
        <begin position="6597"/>
        <end position="6624"/>
    </location>
</feature>
<proteinExistence type="predicted"/>
<feature type="region of interest" description="Disordered" evidence="1">
    <location>
        <begin position="4489"/>
        <end position="4634"/>
    </location>
</feature>
<evidence type="ECO:0000256" key="1">
    <source>
        <dbReference type="SAM" id="MobiDB-lite"/>
    </source>
</evidence>
<feature type="region of interest" description="Disordered" evidence="1">
    <location>
        <begin position="1603"/>
        <end position="1639"/>
    </location>
</feature>
<feature type="region of interest" description="Disordered" evidence="1">
    <location>
        <begin position="1123"/>
        <end position="1145"/>
    </location>
</feature>
<dbReference type="KEGG" id="bbes:BESB_061820"/>
<feature type="compositionally biased region" description="Gly residues" evidence="1">
    <location>
        <begin position="2144"/>
        <end position="2153"/>
    </location>
</feature>
<feature type="region of interest" description="Disordered" evidence="1">
    <location>
        <begin position="6057"/>
        <end position="6128"/>
    </location>
</feature>
<feature type="region of interest" description="Disordered" evidence="1">
    <location>
        <begin position="4818"/>
        <end position="4841"/>
    </location>
</feature>
<gene>
    <name evidence="3" type="ORF">BESB_061820</name>
</gene>
<feature type="compositionally biased region" description="Low complexity" evidence="1">
    <location>
        <begin position="1326"/>
        <end position="1337"/>
    </location>
</feature>
<feature type="region of interest" description="Disordered" evidence="1">
    <location>
        <begin position="2255"/>
        <end position="2279"/>
    </location>
</feature>
<feature type="compositionally biased region" description="Basic and acidic residues" evidence="1">
    <location>
        <begin position="3483"/>
        <end position="3493"/>
    </location>
</feature>
<feature type="compositionally biased region" description="Basic and acidic residues" evidence="1">
    <location>
        <begin position="3525"/>
        <end position="3542"/>
    </location>
</feature>
<feature type="region of interest" description="Disordered" evidence="1">
    <location>
        <begin position="92"/>
        <end position="111"/>
    </location>
</feature>
<feature type="region of interest" description="Disordered" evidence="1">
    <location>
        <begin position="2360"/>
        <end position="2442"/>
    </location>
</feature>
<feature type="compositionally biased region" description="Basic and acidic residues" evidence="1">
    <location>
        <begin position="4356"/>
        <end position="4367"/>
    </location>
</feature>
<feature type="region of interest" description="Disordered" evidence="1">
    <location>
        <begin position="6336"/>
        <end position="6369"/>
    </location>
</feature>
<dbReference type="InterPro" id="IPR028107">
    <property type="entry name" value="Spatacsin_C_dom"/>
</dbReference>
<feature type="region of interest" description="Disordered" evidence="1">
    <location>
        <begin position="668"/>
        <end position="726"/>
    </location>
</feature>
<feature type="compositionally biased region" description="Basic and acidic residues" evidence="1">
    <location>
        <begin position="942"/>
        <end position="955"/>
    </location>
</feature>
<feature type="region of interest" description="Disordered" evidence="1">
    <location>
        <begin position="1757"/>
        <end position="1786"/>
    </location>
</feature>
<feature type="compositionally biased region" description="Low complexity" evidence="1">
    <location>
        <begin position="4897"/>
        <end position="4908"/>
    </location>
</feature>
<feature type="compositionally biased region" description="Basic and acidic residues" evidence="1">
    <location>
        <begin position="4322"/>
        <end position="4335"/>
    </location>
</feature>
<feature type="region of interest" description="Disordered" evidence="1">
    <location>
        <begin position="5962"/>
        <end position="5982"/>
    </location>
</feature>
<feature type="compositionally biased region" description="Basic and acidic residues" evidence="1">
    <location>
        <begin position="139"/>
        <end position="164"/>
    </location>
</feature>
<feature type="compositionally biased region" description="Low complexity" evidence="1">
    <location>
        <begin position="275"/>
        <end position="293"/>
    </location>
</feature>
<feature type="compositionally biased region" description="Basic and acidic residues" evidence="1">
    <location>
        <begin position="4832"/>
        <end position="4841"/>
    </location>
</feature>
<feature type="region of interest" description="Disordered" evidence="1">
    <location>
        <begin position="3969"/>
        <end position="4000"/>
    </location>
</feature>
<feature type="compositionally biased region" description="Basic and acidic residues" evidence="1">
    <location>
        <begin position="7044"/>
        <end position="7061"/>
    </location>
</feature>
<feature type="region of interest" description="Disordered" evidence="1">
    <location>
        <begin position="1699"/>
        <end position="1721"/>
    </location>
</feature>
<dbReference type="PANTHER" id="PTHR13650">
    <property type="entry name" value="SPATACSIN"/>
    <property type="match status" value="1"/>
</dbReference>
<feature type="compositionally biased region" description="Basic residues" evidence="1">
    <location>
        <begin position="3429"/>
        <end position="3439"/>
    </location>
</feature>
<feature type="compositionally biased region" description="Polar residues" evidence="1">
    <location>
        <begin position="2368"/>
        <end position="2380"/>
    </location>
</feature>
<feature type="region of interest" description="Disordered" evidence="1">
    <location>
        <begin position="7389"/>
        <end position="7418"/>
    </location>
</feature>
<accession>A0A2A9MBE5</accession>
<dbReference type="OrthoDB" id="340983at2759"/>
<feature type="region of interest" description="Disordered" evidence="1">
    <location>
        <begin position="5644"/>
        <end position="5695"/>
    </location>
</feature>
<evidence type="ECO:0000259" key="2">
    <source>
        <dbReference type="Pfam" id="PF14649"/>
    </source>
</evidence>
<feature type="compositionally biased region" description="Basic residues" evidence="1">
    <location>
        <begin position="348"/>
        <end position="360"/>
    </location>
</feature>
<feature type="compositionally biased region" description="Acidic residues" evidence="1">
    <location>
        <begin position="5588"/>
        <end position="5612"/>
    </location>
</feature>
<feature type="compositionally biased region" description="Basic and acidic residues" evidence="1">
    <location>
        <begin position="3646"/>
        <end position="3676"/>
    </location>
</feature>
<feature type="compositionally biased region" description="Basic and acidic residues" evidence="1">
    <location>
        <begin position="4129"/>
        <end position="4143"/>
    </location>
</feature>
<feature type="region of interest" description="Disordered" evidence="1">
    <location>
        <begin position="6148"/>
        <end position="6207"/>
    </location>
</feature>
<feature type="region of interest" description="Disordered" evidence="1">
    <location>
        <begin position="545"/>
        <end position="602"/>
    </location>
</feature>
<feature type="region of interest" description="Disordered" evidence="1">
    <location>
        <begin position="5139"/>
        <end position="5195"/>
    </location>
</feature>
<feature type="compositionally biased region" description="Basic and acidic residues" evidence="1">
    <location>
        <begin position="4153"/>
        <end position="4222"/>
    </location>
</feature>
<feature type="region of interest" description="Disordered" evidence="1">
    <location>
        <begin position="935"/>
        <end position="979"/>
    </location>
</feature>
<feature type="region of interest" description="Disordered" evidence="1">
    <location>
        <begin position="3015"/>
        <end position="3038"/>
    </location>
</feature>
<organism evidence="3 4">
    <name type="scientific">Besnoitia besnoiti</name>
    <name type="common">Apicomplexan protozoan</name>
    <dbReference type="NCBI Taxonomy" id="94643"/>
    <lineage>
        <taxon>Eukaryota</taxon>
        <taxon>Sar</taxon>
        <taxon>Alveolata</taxon>
        <taxon>Apicomplexa</taxon>
        <taxon>Conoidasida</taxon>
        <taxon>Coccidia</taxon>
        <taxon>Eucoccidiorida</taxon>
        <taxon>Eimeriorina</taxon>
        <taxon>Sarcocystidae</taxon>
        <taxon>Besnoitia</taxon>
    </lineage>
</organism>
<protein>
    <recommendedName>
        <fullName evidence="2">Spatacsin C-terminal domain-containing protein</fullName>
    </recommendedName>
</protein>
<feature type="compositionally biased region" description="Low complexity" evidence="1">
    <location>
        <begin position="2413"/>
        <end position="2430"/>
    </location>
</feature>
<feature type="compositionally biased region" description="Basic and acidic residues" evidence="1">
    <location>
        <begin position="1453"/>
        <end position="1476"/>
    </location>
</feature>
<feature type="compositionally biased region" description="Low complexity" evidence="1">
    <location>
        <begin position="1123"/>
        <end position="1139"/>
    </location>
</feature>
<feature type="compositionally biased region" description="Low complexity" evidence="1">
    <location>
        <begin position="5962"/>
        <end position="5977"/>
    </location>
</feature>
<dbReference type="VEuPathDB" id="ToxoDB:BESB_061820"/>
<feature type="compositionally biased region" description="Basic and acidic residues" evidence="1">
    <location>
        <begin position="6148"/>
        <end position="6160"/>
    </location>
</feature>
<feature type="compositionally biased region" description="Acidic residues" evidence="1">
    <location>
        <begin position="3450"/>
        <end position="3462"/>
    </location>
</feature>
<comment type="caution">
    <text evidence="3">The sequence shown here is derived from an EMBL/GenBank/DDBJ whole genome shotgun (WGS) entry which is preliminary data.</text>
</comment>
<feature type="compositionally biased region" description="Basic and acidic residues" evidence="1">
    <location>
        <begin position="5325"/>
        <end position="5342"/>
    </location>
</feature>
<feature type="region of interest" description="Disordered" evidence="1">
    <location>
        <begin position="6710"/>
        <end position="6749"/>
    </location>
</feature>
<feature type="region of interest" description="Disordered" evidence="1">
    <location>
        <begin position="1229"/>
        <end position="1356"/>
    </location>
</feature>
<feature type="compositionally biased region" description="Basic residues" evidence="1">
    <location>
        <begin position="5500"/>
        <end position="5513"/>
    </location>
</feature>
<feature type="compositionally biased region" description="Basic and acidic residues" evidence="1">
    <location>
        <begin position="5660"/>
        <end position="5683"/>
    </location>
</feature>